<evidence type="ECO:0000259" key="5">
    <source>
        <dbReference type="PROSITE" id="PS50054"/>
    </source>
</evidence>
<dbReference type="AlphaFoldDB" id="A0AAU9J6M8"/>
<dbReference type="InterPro" id="IPR020422">
    <property type="entry name" value="TYR_PHOSPHATASE_DUAL_dom"/>
</dbReference>
<dbReference type="InterPro" id="IPR016130">
    <property type="entry name" value="Tyr_Pase_AS"/>
</dbReference>
<feature type="domain" description="Tyrosine specific protein phosphatases" evidence="6">
    <location>
        <begin position="89"/>
        <end position="143"/>
    </location>
</feature>
<reference evidence="7" key="1">
    <citation type="submission" date="2021-09" db="EMBL/GenBank/DDBJ databases">
        <authorList>
            <consortium name="AG Swart"/>
            <person name="Singh M."/>
            <person name="Singh A."/>
            <person name="Seah K."/>
            <person name="Emmerich C."/>
        </authorList>
    </citation>
    <scope>NUCLEOTIDE SEQUENCE</scope>
    <source>
        <strain evidence="7">ATCC30299</strain>
    </source>
</reference>
<dbReference type="CDD" id="cd14498">
    <property type="entry name" value="DSP"/>
    <property type="match status" value="1"/>
</dbReference>
<keyword evidence="3" id="KW-0378">Hydrolase</keyword>
<evidence type="ECO:0000256" key="3">
    <source>
        <dbReference type="ARBA" id="ARBA00022801"/>
    </source>
</evidence>
<dbReference type="GO" id="GO:0043409">
    <property type="term" value="P:negative regulation of MAPK cascade"/>
    <property type="evidence" value="ECO:0007669"/>
    <property type="project" value="TreeGrafter"/>
</dbReference>
<evidence type="ECO:0000313" key="8">
    <source>
        <dbReference type="Proteomes" id="UP001162131"/>
    </source>
</evidence>
<organism evidence="7 8">
    <name type="scientific">Blepharisma stoltei</name>
    <dbReference type="NCBI Taxonomy" id="1481888"/>
    <lineage>
        <taxon>Eukaryota</taxon>
        <taxon>Sar</taxon>
        <taxon>Alveolata</taxon>
        <taxon>Ciliophora</taxon>
        <taxon>Postciliodesmatophora</taxon>
        <taxon>Heterotrichea</taxon>
        <taxon>Heterotrichida</taxon>
        <taxon>Blepharismidae</taxon>
        <taxon>Blepharisma</taxon>
    </lineage>
</organism>
<evidence type="ECO:0000256" key="4">
    <source>
        <dbReference type="ARBA" id="ARBA00022912"/>
    </source>
</evidence>
<dbReference type="PANTHER" id="PTHR10159">
    <property type="entry name" value="DUAL SPECIFICITY PROTEIN PHOSPHATASE"/>
    <property type="match status" value="1"/>
</dbReference>
<dbReference type="InterPro" id="IPR000387">
    <property type="entry name" value="Tyr_Pase_dom"/>
</dbReference>
<evidence type="ECO:0000256" key="2">
    <source>
        <dbReference type="ARBA" id="ARBA00013064"/>
    </source>
</evidence>
<dbReference type="Pfam" id="PF00782">
    <property type="entry name" value="DSPc"/>
    <property type="match status" value="1"/>
</dbReference>
<dbReference type="SMART" id="SM00195">
    <property type="entry name" value="DSPc"/>
    <property type="match status" value="1"/>
</dbReference>
<dbReference type="PROSITE" id="PS50054">
    <property type="entry name" value="TYR_PHOSPHATASE_DUAL"/>
    <property type="match status" value="1"/>
</dbReference>
<protein>
    <recommendedName>
        <fullName evidence="2">protein-tyrosine-phosphatase</fullName>
        <ecNumber evidence="2">3.1.3.48</ecNumber>
    </recommendedName>
</protein>
<dbReference type="PROSITE" id="PS50056">
    <property type="entry name" value="TYR_PHOSPHATASE_2"/>
    <property type="match status" value="1"/>
</dbReference>
<evidence type="ECO:0000259" key="6">
    <source>
        <dbReference type="PROSITE" id="PS50056"/>
    </source>
</evidence>
<dbReference type="Proteomes" id="UP001162131">
    <property type="component" value="Unassembled WGS sequence"/>
</dbReference>
<evidence type="ECO:0000256" key="1">
    <source>
        <dbReference type="ARBA" id="ARBA00008601"/>
    </source>
</evidence>
<dbReference type="PANTHER" id="PTHR10159:SF519">
    <property type="entry name" value="DUAL SPECIFICITY PROTEIN PHOSPHATASE MPK3"/>
    <property type="match status" value="1"/>
</dbReference>
<dbReference type="PROSITE" id="PS00383">
    <property type="entry name" value="TYR_PHOSPHATASE_1"/>
    <property type="match status" value="1"/>
</dbReference>
<dbReference type="InterPro" id="IPR000340">
    <property type="entry name" value="Dual-sp_phosphatase_cat-dom"/>
</dbReference>
<dbReference type="GO" id="GO:0004725">
    <property type="term" value="F:protein tyrosine phosphatase activity"/>
    <property type="evidence" value="ECO:0007669"/>
    <property type="project" value="UniProtKB-EC"/>
</dbReference>
<evidence type="ECO:0000313" key="7">
    <source>
        <dbReference type="EMBL" id="CAG9316344.1"/>
    </source>
</evidence>
<sequence>MIIFYWVKLKMGPNGSIKSRTSLKNHMHKIDDFIYLGDQYSVQNDKELQLCGIKNILQLYEVPRKEHLYNYCVLPLPRGKNFSILPVVQESLRFIDQAISRGEKVLVHCKFGKNRSATIVIAYYMASRDWSYRRAYEYILNNRAIVPSNELKNQILSIHHQLRTYLDPSKEIVRI</sequence>
<dbReference type="EC" id="3.1.3.48" evidence="2"/>
<comment type="similarity">
    <text evidence="1">Belongs to the protein-tyrosine phosphatase family. Non-receptor class dual specificity subfamily.</text>
</comment>
<keyword evidence="8" id="KW-1185">Reference proteome</keyword>
<dbReference type="Gene3D" id="3.90.190.10">
    <property type="entry name" value="Protein tyrosine phosphatase superfamily"/>
    <property type="match status" value="1"/>
</dbReference>
<gene>
    <name evidence="7" type="ORF">BSTOLATCC_MIC15775</name>
</gene>
<name>A0AAU9J6M8_9CILI</name>
<comment type="caution">
    <text evidence="7">The sequence shown here is derived from an EMBL/GenBank/DDBJ whole genome shotgun (WGS) entry which is preliminary data.</text>
</comment>
<dbReference type="InterPro" id="IPR029021">
    <property type="entry name" value="Prot-tyrosine_phosphatase-like"/>
</dbReference>
<dbReference type="EMBL" id="CAJZBQ010000015">
    <property type="protein sequence ID" value="CAG9316344.1"/>
    <property type="molecule type" value="Genomic_DNA"/>
</dbReference>
<accession>A0AAU9J6M8</accession>
<dbReference type="GO" id="GO:0005737">
    <property type="term" value="C:cytoplasm"/>
    <property type="evidence" value="ECO:0007669"/>
    <property type="project" value="TreeGrafter"/>
</dbReference>
<dbReference type="SUPFAM" id="SSF52799">
    <property type="entry name" value="(Phosphotyrosine protein) phosphatases II"/>
    <property type="match status" value="1"/>
</dbReference>
<proteinExistence type="inferred from homology"/>
<keyword evidence="4" id="KW-0904">Protein phosphatase</keyword>
<feature type="domain" description="Tyrosine-protein phosphatase" evidence="5">
    <location>
        <begin position="26"/>
        <end position="164"/>
    </location>
</feature>